<proteinExistence type="predicted"/>
<keyword evidence="2" id="KW-1185">Reference proteome</keyword>
<dbReference type="AlphaFoldDB" id="A0A5C6AB58"/>
<name>A0A5C6AB58_9BACT</name>
<sequence length="194" mass="22124">MPFDFTAAMERLCRDLCARIDELSHIDMSRVAVGYRQARRRVTHGLQASLTPLRFEGGAEWGMIRRRRYACPRVVDRYGRECLYLLNFYLPRFFDHPFEERLTTVVHELWHIGPQMDGDLRRHEGRCYAHGPSQKGFDEQAARLGRRWLAGDPPPDLLTVLEASFADLLAEHGAVVGSRFATPKMAPLSGRAAG</sequence>
<protein>
    <recommendedName>
        <fullName evidence="3">Phage metallopeptidase domain-containing protein</fullName>
    </recommendedName>
</protein>
<dbReference type="RefSeq" id="WP_146445195.1">
    <property type="nucleotide sequence ID" value="NZ_SJPR01000003.1"/>
</dbReference>
<comment type="caution">
    <text evidence="1">The sequence shown here is derived from an EMBL/GenBank/DDBJ whole genome shotgun (WGS) entry which is preliminary data.</text>
</comment>
<dbReference type="Proteomes" id="UP000317421">
    <property type="component" value="Unassembled WGS sequence"/>
</dbReference>
<reference evidence="1 2" key="1">
    <citation type="submission" date="2019-02" db="EMBL/GenBank/DDBJ databases">
        <title>Deep-cultivation of Planctomycetes and their phenomic and genomic characterization uncovers novel biology.</title>
        <authorList>
            <person name="Wiegand S."/>
            <person name="Jogler M."/>
            <person name="Boedeker C."/>
            <person name="Pinto D."/>
            <person name="Vollmers J."/>
            <person name="Rivas-Marin E."/>
            <person name="Kohn T."/>
            <person name="Peeters S.H."/>
            <person name="Heuer A."/>
            <person name="Rast P."/>
            <person name="Oberbeckmann S."/>
            <person name="Bunk B."/>
            <person name="Jeske O."/>
            <person name="Meyerdierks A."/>
            <person name="Storesund J.E."/>
            <person name="Kallscheuer N."/>
            <person name="Luecker S."/>
            <person name="Lage O.M."/>
            <person name="Pohl T."/>
            <person name="Merkel B.J."/>
            <person name="Hornburger P."/>
            <person name="Mueller R.-W."/>
            <person name="Bruemmer F."/>
            <person name="Labrenz M."/>
            <person name="Spormann A.M."/>
            <person name="Op Den Camp H."/>
            <person name="Overmann J."/>
            <person name="Amann R."/>
            <person name="Jetten M.S.M."/>
            <person name="Mascher T."/>
            <person name="Medema M.H."/>
            <person name="Devos D.P."/>
            <person name="Kaster A.-K."/>
            <person name="Ovreas L."/>
            <person name="Rohde M."/>
            <person name="Galperin M.Y."/>
            <person name="Jogler C."/>
        </authorList>
    </citation>
    <scope>NUCLEOTIDE SEQUENCE [LARGE SCALE GENOMIC DNA]</scope>
    <source>
        <strain evidence="1 2">Pla108</strain>
    </source>
</reference>
<accession>A0A5C6AB58</accession>
<evidence type="ECO:0000313" key="1">
    <source>
        <dbReference type="EMBL" id="TWT96676.1"/>
    </source>
</evidence>
<gene>
    <name evidence="1" type="ORF">Pla108_24500</name>
</gene>
<organism evidence="1 2">
    <name type="scientific">Botrimarina colliarenosi</name>
    <dbReference type="NCBI Taxonomy" id="2528001"/>
    <lineage>
        <taxon>Bacteria</taxon>
        <taxon>Pseudomonadati</taxon>
        <taxon>Planctomycetota</taxon>
        <taxon>Planctomycetia</taxon>
        <taxon>Pirellulales</taxon>
        <taxon>Lacipirellulaceae</taxon>
        <taxon>Botrimarina</taxon>
    </lineage>
</organism>
<dbReference type="EMBL" id="SJPR01000003">
    <property type="protein sequence ID" value="TWT96676.1"/>
    <property type="molecule type" value="Genomic_DNA"/>
</dbReference>
<evidence type="ECO:0008006" key="3">
    <source>
        <dbReference type="Google" id="ProtNLM"/>
    </source>
</evidence>
<dbReference type="OrthoDB" id="5395677at2"/>
<evidence type="ECO:0000313" key="2">
    <source>
        <dbReference type="Proteomes" id="UP000317421"/>
    </source>
</evidence>